<feature type="domain" description="Nucleoside phosphorylase" evidence="5">
    <location>
        <begin position="4"/>
        <end position="235"/>
    </location>
</feature>
<dbReference type="InterPro" id="IPR000845">
    <property type="entry name" value="Nucleoside_phosphorylase_d"/>
</dbReference>
<dbReference type="PANTHER" id="PTHR42679:SF2">
    <property type="entry name" value="S-METHYL-5'-THIOADENOSINE PHOSPHORYLASE"/>
    <property type="match status" value="1"/>
</dbReference>
<dbReference type="GO" id="GO:0005829">
    <property type="term" value="C:cytosol"/>
    <property type="evidence" value="ECO:0007669"/>
    <property type="project" value="TreeGrafter"/>
</dbReference>
<sequence>MQADIAIIGGTGVYDPELLIDTKEELLNTKYGCVNVIHGSYANKKVAFIARHGKEHHTPPHKVNYRANIEAIHKINAKKILATAAVGSLRLDYRPGDFVILDQFVDFTKRRNYTFFDGDDGVAHIDLTNPYCPKLRDRLIQASQQLNLNFHKRGTYICTEGPRFETPAEISLYANWNCDVVGMTNVPEVILAREKELCYATVAMVTNYGAGISQHPLTHKEVSEVMANNIKGIRELFFYMIENEDLIRDCNCQYAAAELGKF</sequence>
<comment type="function">
    <text evidence="4">Purine nucleoside phosphorylase involved in purine salvage.</text>
</comment>
<evidence type="ECO:0000313" key="6">
    <source>
        <dbReference type="EMBL" id="OEH84846.1"/>
    </source>
</evidence>
<dbReference type="NCBIfam" id="NF006599">
    <property type="entry name" value="PRK09136.1"/>
    <property type="match status" value="1"/>
</dbReference>
<comment type="miscellaneous">
    <text evidence="4">Although this enzyme belongs to the family of MTA phosphorylases based on sequence homology, it lacks several conserved amino acids in the substrate binding pocket that confer specificity towards MTA.</text>
</comment>
<reference evidence="6 7" key="1">
    <citation type="submission" date="2016-09" db="EMBL/GenBank/DDBJ databases">
        <title>Desulfuribacillus arsenicus sp. nov., an obligately anaerobic, dissimilatory arsenic- and antimonate-reducing bacterium isolated from anoxic sediments.</title>
        <authorList>
            <person name="Abin C.A."/>
            <person name="Hollibaugh J.T."/>
        </authorList>
    </citation>
    <scope>NUCLEOTIDE SEQUENCE [LARGE SCALE GENOMIC DNA]</scope>
    <source>
        <strain evidence="6 7">MLFW-2</strain>
    </source>
</reference>
<dbReference type="EC" id="2.4.2.1" evidence="4"/>
<comment type="caution">
    <text evidence="6">The sequence shown here is derived from an EMBL/GenBank/DDBJ whole genome shotgun (WGS) entry which is preliminary data.</text>
</comment>
<evidence type="ECO:0000256" key="1">
    <source>
        <dbReference type="ARBA" id="ARBA00022676"/>
    </source>
</evidence>
<dbReference type="AlphaFoldDB" id="A0A1E5L420"/>
<evidence type="ECO:0000256" key="4">
    <source>
        <dbReference type="HAMAP-Rule" id="MF_01963"/>
    </source>
</evidence>
<comment type="similarity">
    <text evidence="4">Belongs to the PNP/MTAP phosphorylase family. MTAP subfamily.</text>
</comment>
<gene>
    <name evidence="6" type="ORF">BHU72_08290</name>
</gene>
<comment type="catalytic activity">
    <reaction evidence="4">
        <text>a purine D-ribonucleoside + phosphate = a purine nucleobase + alpha-D-ribose 1-phosphate</text>
        <dbReference type="Rhea" id="RHEA:19805"/>
        <dbReference type="ChEBI" id="CHEBI:26386"/>
        <dbReference type="ChEBI" id="CHEBI:43474"/>
        <dbReference type="ChEBI" id="CHEBI:57720"/>
        <dbReference type="ChEBI" id="CHEBI:142355"/>
        <dbReference type="EC" id="2.4.2.1"/>
    </reaction>
</comment>
<evidence type="ECO:0000313" key="7">
    <source>
        <dbReference type="Proteomes" id="UP000095255"/>
    </source>
</evidence>
<dbReference type="InterPro" id="IPR010044">
    <property type="entry name" value="MTAP"/>
</dbReference>
<dbReference type="SUPFAM" id="SSF53167">
    <property type="entry name" value="Purine and uridine phosphorylases"/>
    <property type="match status" value="1"/>
</dbReference>
<dbReference type="UniPathway" id="UPA00606"/>
<keyword evidence="7" id="KW-1185">Reference proteome</keyword>
<protein>
    <recommendedName>
        <fullName evidence="4">Purine nucleoside phosphorylase</fullName>
        <shortName evidence="4">PNP</shortName>
        <ecNumber evidence="4">2.4.2.1</ecNumber>
    </recommendedName>
</protein>
<comment type="pathway">
    <text evidence="4">Purine metabolism; purine nucleoside salvage.</text>
</comment>
<dbReference type="Gene3D" id="3.40.50.1580">
    <property type="entry name" value="Nucleoside phosphorylase domain"/>
    <property type="match status" value="1"/>
</dbReference>
<dbReference type="Proteomes" id="UP000095255">
    <property type="component" value="Unassembled WGS sequence"/>
</dbReference>
<feature type="site" description="Important for substrate specificity" evidence="4">
    <location>
        <position position="219"/>
    </location>
</feature>
<comment type="subunit">
    <text evidence="4">Homohexamer. Dimer of a homotrimer.</text>
</comment>
<name>A0A1E5L420_9FIRM</name>
<dbReference type="EMBL" id="MJAT01000036">
    <property type="protein sequence ID" value="OEH84846.1"/>
    <property type="molecule type" value="Genomic_DNA"/>
</dbReference>
<dbReference type="InterPro" id="IPR035994">
    <property type="entry name" value="Nucleoside_phosphorylase_sf"/>
</dbReference>
<dbReference type="STRING" id="1390249.BHU72_08290"/>
<dbReference type="CDD" id="cd09010">
    <property type="entry name" value="MTAP_SsMTAPII_like_MTIP"/>
    <property type="match status" value="1"/>
</dbReference>
<dbReference type="GO" id="GO:0006166">
    <property type="term" value="P:purine ribonucleoside salvage"/>
    <property type="evidence" value="ECO:0007669"/>
    <property type="project" value="UniProtKB-UniRule"/>
</dbReference>
<evidence type="ECO:0000256" key="3">
    <source>
        <dbReference type="ARBA" id="ARBA00022726"/>
    </source>
</evidence>
<keyword evidence="1 4" id="KW-0328">Glycosyltransferase</keyword>
<dbReference type="OrthoDB" id="1523230at2"/>
<comment type="caution">
    <text evidence="4">Lacks conserved residue(s) required for the propagation of feature annotation.</text>
</comment>
<dbReference type="HAMAP" id="MF_01963">
    <property type="entry name" value="MTAP"/>
    <property type="match status" value="1"/>
</dbReference>
<dbReference type="Pfam" id="PF01048">
    <property type="entry name" value="PNP_UDP_1"/>
    <property type="match status" value="1"/>
</dbReference>
<feature type="binding site" evidence="4">
    <location>
        <position position="11"/>
    </location>
    <ligand>
        <name>phosphate</name>
        <dbReference type="ChEBI" id="CHEBI:43474"/>
    </ligand>
</feature>
<feature type="binding site" evidence="4">
    <location>
        <position position="184"/>
    </location>
    <ligand>
        <name>phosphate</name>
        <dbReference type="ChEBI" id="CHEBI:43474"/>
    </ligand>
</feature>
<dbReference type="FunFam" id="3.40.50.1580:FF:000012">
    <property type="entry name" value="Probable 6-oxopurine nucleoside phosphorylase"/>
    <property type="match status" value="1"/>
</dbReference>
<dbReference type="PANTHER" id="PTHR42679">
    <property type="entry name" value="S-METHYL-5'-THIOADENOSINE PHOSPHORYLASE"/>
    <property type="match status" value="1"/>
</dbReference>
<dbReference type="GO" id="GO:0019509">
    <property type="term" value="P:L-methionine salvage from methylthioadenosine"/>
    <property type="evidence" value="ECO:0007669"/>
    <property type="project" value="TreeGrafter"/>
</dbReference>
<keyword evidence="2 4" id="KW-0808">Transferase</keyword>
<dbReference type="NCBIfam" id="TIGR01694">
    <property type="entry name" value="MTAP"/>
    <property type="match status" value="1"/>
</dbReference>
<dbReference type="GO" id="GO:0017061">
    <property type="term" value="F:S-methyl-5-thioadenosine phosphorylase activity"/>
    <property type="evidence" value="ECO:0007669"/>
    <property type="project" value="InterPro"/>
</dbReference>
<evidence type="ECO:0000259" key="5">
    <source>
        <dbReference type="Pfam" id="PF01048"/>
    </source>
</evidence>
<evidence type="ECO:0000256" key="2">
    <source>
        <dbReference type="ARBA" id="ARBA00022679"/>
    </source>
</evidence>
<organism evidence="6 7">
    <name type="scientific">Desulfuribacillus stibiiarsenatis</name>
    <dbReference type="NCBI Taxonomy" id="1390249"/>
    <lineage>
        <taxon>Bacteria</taxon>
        <taxon>Bacillati</taxon>
        <taxon>Bacillota</taxon>
        <taxon>Desulfuribacillia</taxon>
        <taxon>Desulfuribacillales</taxon>
        <taxon>Desulfuribacillaceae</taxon>
        <taxon>Desulfuribacillus</taxon>
    </lineage>
</organism>
<accession>A0A1E5L420</accession>
<proteinExistence type="inferred from homology"/>
<feature type="binding site" evidence="4">
    <location>
        <position position="183"/>
    </location>
    <ligand>
        <name>substrate</name>
    </ligand>
</feature>
<keyword evidence="3 4" id="KW-0660">Purine salvage</keyword>
<feature type="site" description="Important for substrate specificity" evidence="4">
    <location>
        <position position="165"/>
    </location>
</feature>
<feature type="binding site" evidence="4">
    <location>
        <begin position="51"/>
        <end position="52"/>
    </location>
    <ligand>
        <name>phosphate</name>
        <dbReference type="ChEBI" id="CHEBI:43474"/>
    </ligand>
</feature>